<reference evidence="3" key="1">
    <citation type="submission" date="2014-03" db="EMBL/GenBank/DDBJ databases">
        <authorList>
            <person name="Aksoy S."/>
            <person name="Warren W."/>
            <person name="Wilson R.K."/>
        </authorList>
    </citation>
    <scope>NUCLEOTIDE SEQUENCE [LARGE SCALE GENOMIC DNA]</scope>
    <source>
        <strain evidence="3">IAEA</strain>
    </source>
</reference>
<protein>
    <submittedName>
        <fullName evidence="2">Uncharacterized protein</fullName>
    </submittedName>
</protein>
<name>A0A1A9WN90_9MUSC</name>
<evidence type="ECO:0000256" key="1">
    <source>
        <dbReference type="SAM" id="MobiDB-lite"/>
    </source>
</evidence>
<evidence type="ECO:0000313" key="2">
    <source>
        <dbReference type="EnsemblMetazoa" id="GBRI025850-PA"/>
    </source>
</evidence>
<sequence length="210" mass="23516">MPSRESLRSVLPIPIKESSMGRGGLLGSAPSSTMGVNSRRRTSGLSKSTGGAAKFSTTSVRIHQLFSILIIFHLDRLEGYGRIRSRAISQMHNTAKERMAFIKEKKLSDDVSLNFTTFHSLKSLIIRKSQQQIYEITQATQALTKSLISMIEMHDFHVYNETTAIIIIIIFQAKSESDSPTFVEHVAKADAERLRNCEIAKLRIAVAYCR</sequence>
<proteinExistence type="predicted"/>
<organism evidence="2 3">
    <name type="scientific">Glossina brevipalpis</name>
    <dbReference type="NCBI Taxonomy" id="37001"/>
    <lineage>
        <taxon>Eukaryota</taxon>
        <taxon>Metazoa</taxon>
        <taxon>Ecdysozoa</taxon>
        <taxon>Arthropoda</taxon>
        <taxon>Hexapoda</taxon>
        <taxon>Insecta</taxon>
        <taxon>Pterygota</taxon>
        <taxon>Neoptera</taxon>
        <taxon>Endopterygota</taxon>
        <taxon>Diptera</taxon>
        <taxon>Brachycera</taxon>
        <taxon>Muscomorpha</taxon>
        <taxon>Hippoboscoidea</taxon>
        <taxon>Glossinidae</taxon>
        <taxon>Glossina</taxon>
    </lineage>
</organism>
<keyword evidence="3" id="KW-1185">Reference proteome</keyword>
<feature type="region of interest" description="Disordered" evidence="1">
    <location>
        <begin position="21"/>
        <end position="51"/>
    </location>
</feature>
<dbReference type="AlphaFoldDB" id="A0A1A9WN90"/>
<dbReference type="VEuPathDB" id="VectorBase:GBRI025850"/>
<dbReference type="EnsemblMetazoa" id="GBRI025850-RA">
    <property type="protein sequence ID" value="GBRI025850-PA"/>
    <property type="gene ID" value="GBRI025850"/>
</dbReference>
<evidence type="ECO:0000313" key="3">
    <source>
        <dbReference type="Proteomes" id="UP000091820"/>
    </source>
</evidence>
<accession>A0A1A9WN90</accession>
<reference evidence="2" key="2">
    <citation type="submission" date="2020-05" db="UniProtKB">
        <authorList>
            <consortium name="EnsemblMetazoa"/>
        </authorList>
    </citation>
    <scope>IDENTIFICATION</scope>
    <source>
        <strain evidence="2">IAEA</strain>
    </source>
</reference>
<dbReference type="Proteomes" id="UP000091820">
    <property type="component" value="Unassembled WGS sequence"/>
</dbReference>